<dbReference type="Proteomes" id="UP000789508">
    <property type="component" value="Unassembled WGS sequence"/>
</dbReference>
<dbReference type="OrthoDB" id="2433538at2759"/>
<dbReference type="EMBL" id="CAJVPS010002572">
    <property type="protein sequence ID" value="CAG8571788.1"/>
    <property type="molecule type" value="Genomic_DNA"/>
</dbReference>
<evidence type="ECO:0000313" key="1">
    <source>
        <dbReference type="EMBL" id="CAG8571788.1"/>
    </source>
</evidence>
<sequence length="147" mass="16868">ENGGSKDKKGENTDIMVDKKLEECPNTETIERIQASFGKLLRISSLKGKSITENPITMSQVQLCKEKNGRTSYCNDSLILVDVFKDNSHIAILVDYDVLDGNPKKLIYHIRCVADFDFDHIIIIGKTEYEIIFLDYYGHIFQWENMS</sequence>
<dbReference type="AlphaFoldDB" id="A0A9N9BL33"/>
<protein>
    <submittedName>
        <fullName evidence="1">4301_t:CDS:1</fullName>
    </submittedName>
</protein>
<organism evidence="1 2">
    <name type="scientific">Ambispora leptoticha</name>
    <dbReference type="NCBI Taxonomy" id="144679"/>
    <lineage>
        <taxon>Eukaryota</taxon>
        <taxon>Fungi</taxon>
        <taxon>Fungi incertae sedis</taxon>
        <taxon>Mucoromycota</taxon>
        <taxon>Glomeromycotina</taxon>
        <taxon>Glomeromycetes</taxon>
        <taxon>Archaeosporales</taxon>
        <taxon>Ambisporaceae</taxon>
        <taxon>Ambispora</taxon>
    </lineage>
</organism>
<evidence type="ECO:0000313" key="2">
    <source>
        <dbReference type="Proteomes" id="UP000789508"/>
    </source>
</evidence>
<keyword evidence="2" id="KW-1185">Reference proteome</keyword>
<name>A0A9N9BL33_9GLOM</name>
<comment type="caution">
    <text evidence="1">The sequence shown here is derived from an EMBL/GenBank/DDBJ whole genome shotgun (WGS) entry which is preliminary data.</text>
</comment>
<proteinExistence type="predicted"/>
<feature type="non-terminal residue" evidence="1">
    <location>
        <position position="147"/>
    </location>
</feature>
<reference evidence="1" key="1">
    <citation type="submission" date="2021-06" db="EMBL/GenBank/DDBJ databases">
        <authorList>
            <person name="Kallberg Y."/>
            <person name="Tangrot J."/>
            <person name="Rosling A."/>
        </authorList>
    </citation>
    <scope>NUCLEOTIDE SEQUENCE</scope>
    <source>
        <strain evidence="1">FL130A</strain>
    </source>
</reference>
<gene>
    <name evidence="1" type="ORF">ALEPTO_LOCUS6847</name>
</gene>
<accession>A0A9N9BL33</accession>